<accession>A0ABP8MCB1</accession>
<dbReference type="InterPro" id="IPR007484">
    <property type="entry name" value="Peptidase_M28"/>
</dbReference>
<feature type="compositionally biased region" description="Basic and acidic residues" evidence="7">
    <location>
        <begin position="475"/>
        <end position="484"/>
    </location>
</feature>
<evidence type="ECO:0000259" key="9">
    <source>
        <dbReference type="Pfam" id="PF04389"/>
    </source>
</evidence>
<dbReference type="SUPFAM" id="SSF52025">
    <property type="entry name" value="PA domain"/>
    <property type="match status" value="1"/>
</dbReference>
<dbReference type="PANTHER" id="PTHR12147">
    <property type="entry name" value="METALLOPEPTIDASE M28 FAMILY MEMBER"/>
    <property type="match status" value="1"/>
</dbReference>
<dbReference type="Pfam" id="PF04389">
    <property type="entry name" value="Peptidase_M28"/>
    <property type="match status" value="1"/>
</dbReference>
<dbReference type="InterPro" id="IPR046450">
    <property type="entry name" value="PA_dom_sf"/>
</dbReference>
<dbReference type="PANTHER" id="PTHR12147:SF56">
    <property type="entry name" value="AMINOPEPTIDASE YDR415C-RELATED"/>
    <property type="match status" value="1"/>
</dbReference>
<evidence type="ECO:0000256" key="2">
    <source>
        <dbReference type="ARBA" id="ARBA00022670"/>
    </source>
</evidence>
<feature type="domain" description="Peptidase M28" evidence="9">
    <location>
        <begin position="293"/>
        <end position="506"/>
    </location>
</feature>
<evidence type="ECO:0000256" key="3">
    <source>
        <dbReference type="ARBA" id="ARBA00022723"/>
    </source>
</evidence>
<evidence type="ECO:0000256" key="6">
    <source>
        <dbReference type="ARBA" id="ARBA00022833"/>
    </source>
</evidence>
<dbReference type="CDD" id="cd04821">
    <property type="entry name" value="PA_M28_1_2"/>
    <property type="match status" value="1"/>
</dbReference>
<keyword evidence="3" id="KW-0479">Metal-binding</keyword>
<keyword evidence="4 8" id="KW-0732">Signal</keyword>
<name>A0ABP8MCB1_9BACT</name>
<keyword evidence="11" id="KW-1185">Reference proteome</keyword>
<sequence length="543" mass="58796">MKNTIFLFGAAALFAGCGGANTVENTADLPDDKNFLRHVSVLADDSLQGRKPFTDGEAKTIAYLAGEFSALGLKPGNGDSYFQEVPLVEIDSKPTGHLEIGGGKSSLSLRYLDDYVINSRRTDALVSLKKSEMVFAGYGIVAPEFGWNDYEGLDVKGKTVVVLVNDPGYADSTLFRGKNMTYYGRWTYKFEEASRQGAAGVLIVHDEGPASYGWKVVRSSWSGPKLSLEDGKGERTLVEGWISMEAAGKIFGAAGKSTDLLKEAAQKSFKAIPLGLTASLTVRNAVKKSVSHNVAAVWPGEQHPEECVVYLAHWDHLGIGEKVDGDSIYNGAVDNATGVAAILEIARAFSRNPVKPARSVLFLAVTAEEQGLLGSAFYAAHPIFPASKTVAAINIDALAPFGRTKDIIIVGKGQSELDEYIEAAAKKQGRYLKPEKNPSGGTYFRSDHFNFAKIGVPALYANSGTDLRNGGETAGDAKHKEYGKNHYHSPSDQYRPDWDTSGILEDIRLLYEVGEKLSNETTFPGWKAGSEFREIREKSLKGL</sequence>
<evidence type="ECO:0000256" key="5">
    <source>
        <dbReference type="ARBA" id="ARBA00022801"/>
    </source>
</evidence>
<feature type="region of interest" description="Disordered" evidence="7">
    <location>
        <begin position="471"/>
        <end position="494"/>
    </location>
</feature>
<evidence type="ECO:0000256" key="1">
    <source>
        <dbReference type="ARBA" id="ARBA00022438"/>
    </source>
</evidence>
<feature type="chain" id="PRO_5045237347" evidence="8">
    <location>
        <begin position="23"/>
        <end position="543"/>
    </location>
</feature>
<dbReference type="PROSITE" id="PS51257">
    <property type="entry name" value="PROKAR_LIPOPROTEIN"/>
    <property type="match status" value="1"/>
</dbReference>
<reference evidence="11" key="1">
    <citation type="journal article" date="2019" name="Int. J. Syst. Evol. Microbiol.">
        <title>The Global Catalogue of Microorganisms (GCM) 10K type strain sequencing project: providing services to taxonomists for standard genome sequencing and annotation.</title>
        <authorList>
            <consortium name="The Broad Institute Genomics Platform"/>
            <consortium name="The Broad Institute Genome Sequencing Center for Infectious Disease"/>
            <person name="Wu L."/>
            <person name="Ma J."/>
        </authorList>
    </citation>
    <scope>NUCLEOTIDE SEQUENCE [LARGE SCALE GENOMIC DNA]</scope>
    <source>
        <strain evidence="11">JCM 31920</strain>
    </source>
</reference>
<dbReference type="CDD" id="cd05660">
    <property type="entry name" value="M28_like_PA"/>
    <property type="match status" value="1"/>
</dbReference>
<dbReference type="EMBL" id="BAABEY010000036">
    <property type="protein sequence ID" value="GAA4447090.1"/>
    <property type="molecule type" value="Genomic_DNA"/>
</dbReference>
<feature type="signal peptide" evidence="8">
    <location>
        <begin position="1"/>
        <end position="22"/>
    </location>
</feature>
<protein>
    <submittedName>
        <fullName evidence="10">M28 family metallopeptidase</fullName>
    </submittedName>
</protein>
<keyword evidence="1" id="KW-0031">Aminopeptidase</keyword>
<evidence type="ECO:0000256" key="8">
    <source>
        <dbReference type="SAM" id="SignalP"/>
    </source>
</evidence>
<dbReference type="SUPFAM" id="SSF53187">
    <property type="entry name" value="Zn-dependent exopeptidases"/>
    <property type="match status" value="1"/>
</dbReference>
<dbReference type="InterPro" id="IPR045175">
    <property type="entry name" value="M28_fam"/>
</dbReference>
<dbReference type="Gene3D" id="3.40.630.10">
    <property type="entry name" value="Zn peptidases"/>
    <property type="match status" value="1"/>
</dbReference>
<keyword evidence="6" id="KW-0862">Zinc</keyword>
<evidence type="ECO:0000313" key="10">
    <source>
        <dbReference type="EMBL" id="GAA4447090.1"/>
    </source>
</evidence>
<comment type="caution">
    <text evidence="10">The sequence shown here is derived from an EMBL/GenBank/DDBJ whole genome shotgun (WGS) entry which is preliminary data.</text>
</comment>
<dbReference type="Proteomes" id="UP001501508">
    <property type="component" value="Unassembled WGS sequence"/>
</dbReference>
<dbReference type="RefSeq" id="WP_345032778.1">
    <property type="nucleotide sequence ID" value="NZ_BAABEY010000036.1"/>
</dbReference>
<dbReference type="Gene3D" id="3.50.30.30">
    <property type="match status" value="1"/>
</dbReference>
<evidence type="ECO:0000256" key="7">
    <source>
        <dbReference type="SAM" id="MobiDB-lite"/>
    </source>
</evidence>
<proteinExistence type="predicted"/>
<evidence type="ECO:0000256" key="4">
    <source>
        <dbReference type="ARBA" id="ARBA00022729"/>
    </source>
</evidence>
<gene>
    <name evidence="10" type="ORF">GCM10023091_41430</name>
</gene>
<keyword evidence="5" id="KW-0378">Hydrolase</keyword>
<organism evidence="10 11">
    <name type="scientific">Ravibacter arvi</name>
    <dbReference type="NCBI Taxonomy" id="2051041"/>
    <lineage>
        <taxon>Bacteria</taxon>
        <taxon>Pseudomonadati</taxon>
        <taxon>Bacteroidota</taxon>
        <taxon>Cytophagia</taxon>
        <taxon>Cytophagales</taxon>
        <taxon>Spirosomataceae</taxon>
        <taxon>Ravibacter</taxon>
    </lineage>
</organism>
<keyword evidence="2" id="KW-0645">Protease</keyword>
<evidence type="ECO:0000313" key="11">
    <source>
        <dbReference type="Proteomes" id="UP001501508"/>
    </source>
</evidence>